<accession>A0A8S0VY18</accession>
<evidence type="ECO:0000313" key="2">
    <source>
        <dbReference type="EMBL" id="CAA7261761.1"/>
    </source>
</evidence>
<dbReference type="Proteomes" id="UP000467700">
    <property type="component" value="Unassembled WGS sequence"/>
</dbReference>
<feature type="compositionally biased region" description="Polar residues" evidence="1">
    <location>
        <begin position="911"/>
        <end position="924"/>
    </location>
</feature>
<feature type="compositionally biased region" description="Pro residues" evidence="1">
    <location>
        <begin position="21"/>
        <end position="33"/>
    </location>
</feature>
<feature type="compositionally biased region" description="Basic and acidic residues" evidence="1">
    <location>
        <begin position="788"/>
        <end position="834"/>
    </location>
</feature>
<feature type="compositionally biased region" description="Low complexity" evidence="1">
    <location>
        <begin position="50"/>
        <end position="71"/>
    </location>
</feature>
<feature type="region of interest" description="Disordered" evidence="1">
    <location>
        <begin position="1123"/>
        <end position="1152"/>
    </location>
</feature>
<feature type="compositionally biased region" description="Polar residues" evidence="1">
    <location>
        <begin position="39"/>
        <end position="49"/>
    </location>
</feature>
<proteinExistence type="predicted"/>
<dbReference type="EMBL" id="CACVBS010000034">
    <property type="protein sequence ID" value="CAA7261761.1"/>
    <property type="molecule type" value="Genomic_DNA"/>
</dbReference>
<feature type="compositionally biased region" description="Low complexity" evidence="1">
    <location>
        <begin position="239"/>
        <end position="255"/>
    </location>
</feature>
<evidence type="ECO:0000313" key="3">
    <source>
        <dbReference type="Proteomes" id="UP000467700"/>
    </source>
</evidence>
<reference evidence="2 3" key="1">
    <citation type="submission" date="2020-01" db="EMBL/GenBank/DDBJ databases">
        <authorList>
            <person name="Gupta K D."/>
        </authorList>
    </citation>
    <scope>NUCLEOTIDE SEQUENCE [LARGE SCALE GENOMIC DNA]</scope>
</reference>
<feature type="region of interest" description="Disordered" evidence="1">
    <location>
        <begin position="1038"/>
        <end position="1069"/>
    </location>
</feature>
<organism evidence="2 3">
    <name type="scientific">Cyclocybe aegerita</name>
    <name type="common">Black poplar mushroom</name>
    <name type="synonym">Agrocybe aegerita</name>
    <dbReference type="NCBI Taxonomy" id="1973307"/>
    <lineage>
        <taxon>Eukaryota</taxon>
        <taxon>Fungi</taxon>
        <taxon>Dikarya</taxon>
        <taxon>Basidiomycota</taxon>
        <taxon>Agaricomycotina</taxon>
        <taxon>Agaricomycetes</taxon>
        <taxon>Agaricomycetidae</taxon>
        <taxon>Agaricales</taxon>
        <taxon>Agaricineae</taxon>
        <taxon>Bolbitiaceae</taxon>
        <taxon>Cyclocybe</taxon>
    </lineage>
</organism>
<feature type="compositionally biased region" description="Polar residues" evidence="1">
    <location>
        <begin position="892"/>
        <end position="904"/>
    </location>
</feature>
<feature type="compositionally biased region" description="Basic and acidic residues" evidence="1">
    <location>
        <begin position="754"/>
        <end position="763"/>
    </location>
</feature>
<evidence type="ECO:0000256" key="1">
    <source>
        <dbReference type="SAM" id="MobiDB-lite"/>
    </source>
</evidence>
<feature type="compositionally biased region" description="Polar residues" evidence="1">
    <location>
        <begin position="606"/>
        <end position="620"/>
    </location>
</feature>
<feature type="compositionally biased region" description="Polar residues" evidence="1">
    <location>
        <begin position="836"/>
        <end position="855"/>
    </location>
</feature>
<gene>
    <name evidence="2" type="ORF">AAE3_LOCUS3954</name>
</gene>
<feature type="compositionally biased region" description="Low complexity" evidence="1">
    <location>
        <begin position="735"/>
        <end position="744"/>
    </location>
</feature>
<feature type="compositionally biased region" description="Low complexity" evidence="1">
    <location>
        <begin position="876"/>
        <end position="890"/>
    </location>
</feature>
<keyword evidence="3" id="KW-1185">Reference proteome</keyword>
<feature type="compositionally biased region" description="Basic and acidic residues" evidence="1">
    <location>
        <begin position="586"/>
        <end position="605"/>
    </location>
</feature>
<feature type="region of interest" description="Disordered" evidence="1">
    <location>
        <begin position="586"/>
        <end position="654"/>
    </location>
</feature>
<feature type="region of interest" description="Disordered" evidence="1">
    <location>
        <begin position="728"/>
        <end position="950"/>
    </location>
</feature>
<feature type="compositionally biased region" description="Pro residues" evidence="1">
    <location>
        <begin position="291"/>
        <end position="304"/>
    </location>
</feature>
<feature type="compositionally biased region" description="Polar residues" evidence="1">
    <location>
        <begin position="357"/>
        <end position="368"/>
    </location>
</feature>
<feature type="compositionally biased region" description="Acidic residues" evidence="1">
    <location>
        <begin position="316"/>
        <end position="335"/>
    </location>
</feature>
<protein>
    <submittedName>
        <fullName evidence="2">Uncharacterized protein</fullName>
    </submittedName>
</protein>
<feature type="compositionally biased region" description="Basic and acidic residues" evidence="1">
    <location>
        <begin position="218"/>
        <end position="229"/>
    </location>
</feature>
<feature type="region of interest" description="Disordered" evidence="1">
    <location>
        <begin position="415"/>
        <end position="483"/>
    </location>
</feature>
<feature type="region of interest" description="Disordered" evidence="1">
    <location>
        <begin position="1"/>
        <end position="123"/>
    </location>
</feature>
<feature type="compositionally biased region" description="Basic and acidic residues" evidence="1">
    <location>
        <begin position="1124"/>
        <end position="1135"/>
    </location>
</feature>
<comment type="caution">
    <text evidence="2">The sequence shown here is derived from an EMBL/GenBank/DDBJ whole genome shotgun (WGS) entry which is preliminary data.</text>
</comment>
<name>A0A8S0VY18_CYCAE</name>
<sequence length="1285" mass="141671">MHIFRRSKSTSAKQQQRQPQSSPPPPSAPPSSSRPPLVAQTNIDLQNTLSAFSSVDSDSSSSLSPYETSPSKQSIGRKISPRDVGVEFSRPGASQSSSSRADPIAWGAVLPPPRPSSRSAKMTYASHPELYTQNDLNTFSFGAPHPTSPASLSPSVDPLSRHRDETDSDEVVFISDTTPRPSVVGQHPRSHQSHPSLPEDGQHSLPPPRRKQSNRGTRTKEKSRDRDSDAASVHTFGTSSASASVSSLSRPSRSNSRARSRKGGYSSTTPQTSATDMTSDEDDMDRRHPLPPEPLDPSDVPPRIPLREQESTLYLSEEDFDGYADEDDNDNDGIEIESAVHDASDRGTFLDYRSSSRESITGSYSQRRGSIPVPIPHTPSERYLAEHRARENSLATLRRPSRSLEDLHSFSFAQASGSSSSALGRGDDRPLPPAPTSVPESEGDWRDLRKRSIQRDKDLPPITIQHSTSATMPAGASSSKTITSNCLSSSNGFSVSELDTSWMQYGVNGLVGFNMDEVADIVGEGGLNGRRPSAYSFRKGSAASTFRRHSTVSSTNVDIMHRNILVWGNQRFLDQRHMWTFKREVDRVDSEHDRRQNAHPDRERPSISTLFNSRPSTATVTEGAIPSFLMDGVPPEKEKKPSSKDKSQKEPWRGMALDSEEIWHNGASGKFRITRKNATSLEAGKPPQQRLNISYIRSPYISNATNRDTADGPAVTIHKHSKAGAFSISRHYRTRTTATNDTTTSLRNASSRISSKDSPDGNRKKANNMILLAPRRVQKAYTSTNTTRKLESHGLLDDSGRPSPNHERRQPTLKDKEREQRRETERYRPSEKDGPGSSSGKVRENTTVVASSSKTVPLHPPVTKPKDIPPPKKPVPDNSEGSSAVSSLESRGNVNSSTAATTPDQSEDNRSFGSVEQQSVVTHDTSYRRRGSMMDGMDDDSDDERPRYPTRTPYRETYAALPPEVFEMAHQEHPSHGLFSWGKTKSGEHGGPRAYLEASYKPPWAVTAPRFNSETRKGIVDDLNMSFQDVGLLPAIGEIKGSSHSGQNKRKREQQQAKPIRRNPDKQDIFEDIPPDALYMLLPLWPGETDAGSNRKYPFTAPSLPTHTRQYLLIYYMTPPAAVPRDDGKTKSGEKKRSRNSPTSSHDSVNRRDDRSVFLSTFHISARVVSYRDMQGSGVRIPDVGLAVSGPLQDAYESMPHSSVIGSDYVIGVCHSREAGIEFVPEGFEKMGLSHAILNPRTMEENEDDDTGSMDTISVLTPIGRAVMEMAWLGSLAVTSFNPNP</sequence>
<dbReference type="OrthoDB" id="3357948at2759"/>
<feature type="compositionally biased region" description="Polar residues" evidence="1">
    <location>
        <begin position="265"/>
        <end position="277"/>
    </location>
</feature>
<feature type="compositionally biased region" description="Basic and acidic residues" evidence="1">
    <location>
        <begin position="634"/>
        <end position="652"/>
    </location>
</feature>
<feature type="region of interest" description="Disordered" evidence="1">
    <location>
        <begin position="135"/>
        <end position="382"/>
    </location>
</feature>
<feature type="compositionally biased region" description="Polar residues" evidence="1">
    <location>
        <begin position="464"/>
        <end position="483"/>
    </location>
</feature>